<feature type="coiled-coil region" evidence="1">
    <location>
        <begin position="290"/>
        <end position="331"/>
    </location>
</feature>
<keyword evidence="1" id="KW-0175">Coiled coil</keyword>
<accession>A0AA40DNW0</accession>
<dbReference type="Proteomes" id="UP001172101">
    <property type="component" value="Unassembled WGS sequence"/>
</dbReference>
<sequence length="805" mass="89848">MHTKLTITSIRPRFFSKREKKMEKSPSSASSDGSQEGGVRLFMSPPGAGGVLLYGHSPVPSTAKKSEKAGAPLAREAAKPAKSEVRNVPVSDPFVDPKTPEGLGQRHRRTAKPSTGSDLLPPNSKLRGPRGQPPAPPPPFFLTAADTASAGQSLAEQVRRFAERIDMIGADVSFYSVPAIRILMKYQKLSMDVVKKVVKELHQEREEKENEQMEQGLLEPADAHKLTADLKARTVRVHNVVAAQQWPAELKDLLQQDLYQVINLVDALDEDANRRGNVVDRTKITIANMVMRDERMRAEHESAIHELQAQLQNEKERLENLDAILESMRTLRLEDEKTIQHLREQLAGKRNLWLEHHADPAEKAHALGAIKRSSPPPAEPTLNLTYGPAMGAPEVPRYLQESWRKPSRVTSQAVPASVYQAAPASIYNPATRIVYQQIPNSILQGYESRVPPSVAAAETQDSGQRASKASLHRAVSAMYIRRQPSLARFDDTWTSADRRSGHSGADELGSPVPRMKQLALTTIPDEPVSEAPDAEAVQWAKEFSRMFNLVLGFCNSYMQTPAARDIVQHIKASSPPLWKYMCRVISPADEAAGEAQATALLKDAKTRPHLVQRLIAQHMVLFMFSADGWLEFDTEHDAVMKQLTSQLSSKAVVKPHERQALVDRQAELVQSMTVHDKWASFRQYKVNDHFQKLKKMMGPLVCARPGHNMHQEAFYDLHNVTTSAWDLSAKLVLSRLTFSYVWNDTGAKYSDESHVAIEHREDPVILQIKQARIKLAVTPIITMRDDRGLAVMPKCLSKSEVLIMS</sequence>
<keyword evidence="4" id="KW-1185">Reference proteome</keyword>
<gene>
    <name evidence="3" type="ORF">B0T26DRAFT_790111</name>
</gene>
<feature type="region of interest" description="Disordered" evidence="2">
    <location>
        <begin position="1"/>
        <end position="140"/>
    </location>
</feature>
<evidence type="ECO:0000313" key="4">
    <source>
        <dbReference type="Proteomes" id="UP001172101"/>
    </source>
</evidence>
<organism evidence="3 4">
    <name type="scientific">Lasiosphaeria miniovina</name>
    <dbReference type="NCBI Taxonomy" id="1954250"/>
    <lineage>
        <taxon>Eukaryota</taxon>
        <taxon>Fungi</taxon>
        <taxon>Dikarya</taxon>
        <taxon>Ascomycota</taxon>
        <taxon>Pezizomycotina</taxon>
        <taxon>Sordariomycetes</taxon>
        <taxon>Sordariomycetidae</taxon>
        <taxon>Sordariales</taxon>
        <taxon>Lasiosphaeriaceae</taxon>
        <taxon>Lasiosphaeria</taxon>
    </lineage>
</organism>
<feature type="compositionally biased region" description="Basic and acidic residues" evidence="2">
    <location>
        <begin position="76"/>
        <end position="85"/>
    </location>
</feature>
<evidence type="ECO:0000313" key="3">
    <source>
        <dbReference type="EMBL" id="KAK0706758.1"/>
    </source>
</evidence>
<evidence type="ECO:0000256" key="1">
    <source>
        <dbReference type="SAM" id="Coils"/>
    </source>
</evidence>
<feature type="compositionally biased region" description="Polar residues" evidence="2">
    <location>
        <begin position="25"/>
        <end position="34"/>
    </location>
</feature>
<dbReference type="EMBL" id="JAUIRO010000007">
    <property type="protein sequence ID" value="KAK0706758.1"/>
    <property type="molecule type" value="Genomic_DNA"/>
</dbReference>
<reference evidence="3" key="1">
    <citation type="submission" date="2023-06" db="EMBL/GenBank/DDBJ databases">
        <title>Genome-scale phylogeny and comparative genomics of the fungal order Sordariales.</title>
        <authorList>
            <consortium name="Lawrence Berkeley National Laboratory"/>
            <person name="Hensen N."/>
            <person name="Bonometti L."/>
            <person name="Westerberg I."/>
            <person name="Brannstrom I.O."/>
            <person name="Guillou S."/>
            <person name="Cros-Aarteil S."/>
            <person name="Calhoun S."/>
            <person name="Haridas S."/>
            <person name="Kuo A."/>
            <person name="Mondo S."/>
            <person name="Pangilinan J."/>
            <person name="Riley R."/>
            <person name="LaButti K."/>
            <person name="Andreopoulos B."/>
            <person name="Lipzen A."/>
            <person name="Chen C."/>
            <person name="Yanf M."/>
            <person name="Daum C."/>
            <person name="Ng V."/>
            <person name="Clum A."/>
            <person name="Steindorff A."/>
            <person name="Ohm R."/>
            <person name="Martin F."/>
            <person name="Silar P."/>
            <person name="Natvig D."/>
            <person name="Lalanne C."/>
            <person name="Gautier V."/>
            <person name="Ament-velasquez S.L."/>
            <person name="Kruys A."/>
            <person name="Hutchinson M.I."/>
            <person name="Powell A.J."/>
            <person name="Barry K."/>
            <person name="Miller A.N."/>
            <person name="Grigoriev I.V."/>
            <person name="Debuchy R."/>
            <person name="Gladieux P."/>
            <person name="Thoren M.H."/>
            <person name="Johannesson H."/>
        </authorList>
    </citation>
    <scope>NUCLEOTIDE SEQUENCE</scope>
    <source>
        <strain evidence="3">SMH2392-1A</strain>
    </source>
</reference>
<dbReference type="GeneID" id="85330112"/>
<dbReference type="AlphaFoldDB" id="A0AA40DNW0"/>
<proteinExistence type="predicted"/>
<name>A0AA40DNW0_9PEZI</name>
<protein>
    <submittedName>
        <fullName evidence="3">Uncharacterized protein</fullName>
    </submittedName>
</protein>
<evidence type="ECO:0000256" key="2">
    <source>
        <dbReference type="SAM" id="MobiDB-lite"/>
    </source>
</evidence>
<comment type="caution">
    <text evidence="3">The sequence shown here is derived from an EMBL/GenBank/DDBJ whole genome shotgun (WGS) entry which is preliminary data.</text>
</comment>
<dbReference type="RefSeq" id="XP_060291852.1">
    <property type="nucleotide sequence ID" value="XM_060446842.1"/>
</dbReference>
<feature type="compositionally biased region" description="Pro residues" evidence="2">
    <location>
        <begin position="131"/>
        <end position="140"/>
    </location>
</feature>